<feature type="domain" description="Reverse transcriptase" evidence="1">
    <location>
        <begin position="5"/>
        <end position="78"/>
    </location>
</feature>
<dbReference type="Gene3D" id="3.30.70.270">
    <property type="match status" value="3"/>
</dbReference>
<evidence type="ECO:0000313" key="3">
    <source>
        <dbReference type="RefSeq" id="XP_018497473.1"/>
    </source>
</evidence>
<sequence>LKDLNHPLPNMEEIMSEFSGSKVFSQLDLADTYLQLRLDEESQPYTTISTHRGLFKYKRLVFGLETAPAIFQKASKRLPDWKRLQEWGFHLRLEKCTVAQSKVKYLGLIVSERGIEADPKRISAIQALATPISKKEVRSLLGLVNYYGKFIRQLSGDLEHPAK</sequence>
<dbReference type="AlphaFoldDB" id="A0AAJ7PBJ8"/>
<dbReference type="PANTHER" id="PTHR37984:SF5">
    <property type="entry name" value="PROTEIN NYNRIN-LIKE"/>
    <property type="match status" value="1"/>
</dbReference>
<protein>
    <submittedName>
        <fullName evidence="3">Uncharacterized protein K02A2.6-like</fullName>
    </submittedName>
</protein>
<feature type="non-terminal residue" evidence="3">
    <location>
        <position position="1"/>
    </location>
</feature>
<dbReference type="PANTHER" id="PTHR37984">
    <property type="entry name" value="PROTEIN CBG26694"/>
    <property type="match status" value="1"/>
</dbReference>
<dbReference type="Proteomes" id="UP000694867">
    <property type="component" value="Unplaced"/>
</dbReference>
<organism evidence="2 3">
    <name type="scientific">Galendromus occidentalis</name>
    <name type="common">western predatory mite</name>
    <dbReference type="NCBI Taxonomy" id="34638"/>
    <lineage>
        <taxon>Eukaryota</taxon>
        <taxon>Metazoa</taxon>
        <taxon>Ecdysozoa</taxon>
        <taxon>Arthropoda</taxon>
        <taxon>Chelicerata</taxon>
        <taxon>Arachnida</taxon>
        <taxon>Acari</taxon>
        <taxon>Parasitiformes</taxon>
        <taxon>Mesostigmata</taxon>
        <taxon>Gamasina</taxon>
        <taxon>Phytoseioidea</taxon>
        <taxon>Phytoseiidae</taxon>
        <taxon>Typhlodrominae</taxon>
        <taxon>Galendromus</taxon>
    </lineage>
</organism>
<gene>
    <name evidence="3" type="primary">LOC108865183</name>
</gene>
<proteinExistence type="predicted"/>
<dbReference type="CDD" id="cd01647">
    <property type="entry name" value="RT_LTR"/>
    <property type="match status" value="1"/>
</dbReference>
<dbReference type="InterPro" id="IPR043502">
    <property type="entry name" value="DNA/RNA_pol_sf"/>
</dbReference>
<dbReference type="Gene3D" id="3.10.10.10">
    <property type="entry name" value="HIV Type 1 Reverse Transcriptase, subunit A, domain 1"/>
    <property type="match status" value="1"/>
</dbReference>
<dbReference type="Pfam" id="PF00078">
    <property type="entry name" value="RVT_1"/>
    <property type="match status" value="1"/>
</dbReference>
<dbReference type="RefSeq" id="XP_018497473.1">
    <property type="nucleotide sequence ID" value="XM_018641957.1"/>
</dbReference>
<dbReference type="InterPro" id="IPR000477">
    <property type="entry name" value="RT_dom"/>
</dbReference>
<dbReference type="InterPro" id="IPR043128">
    <property type="entry name" value="Rev_trsase/Diguanyl_cyclase"/>
</dbReference>
<name>A0AAJ7PBJ8_9ACAR</name>
<evidence type="ECO:0000259" key="1">
    <source>
        <dbReference type="Pfam" id="PF00078"/>
    </source>
</evidence>
<dbReference type="SUPFAM" id="SSF56672">
    <property type="entry name" value="DNA/RNA polymerases"/>
    <property type="match status" value="1"/>
</dbReference>
<dbReference type="GO" id="GO:0071897">
    <property type="term" value="P:DNA biosynthetic process"/>
    <property type="evidence" value="ECO:0007669"/>
    <property type="project" value="UniProtKB-ARBA"/>
</dbReference>
<dbReference type="KEGG" id="goe:108865183"/>
<keyword evidence="2" id="KW-1185">Reference proteome</keyword>
<reference evidence="3" key="1">
    <citation type="submission" date="2025-08" db="UniProtKB">
        <authorList>
            <consortium name="RefSeq"/>
        </authorList>
    </citation>
    <scope>IDENTIFICATION</scope>
</reference>
<dbReference type="GeneID" id="108865183"/>
<evidence type="ECO:0000313" key="2">
    <source>
        <dbReference type="Proteomes" id="UP000694867"/>
    </source>
</evidence>
<accession>A0AAJ7PBJ8</accession>
<dbReference type="InterPro" id="IPR050951">
    <property type="entry name" value="Retrovirus_Pol_polyprotein"/>
</dbReference>